<dbReference type="EMBL" id="CP019343">
    <property type="protein sequence ID" value="ARN74549.1"/>
    <property type="molecule type" value="Genomic_DNA"/>
</dbReference>
<dbReference type="STRING" id="716816.BST96_10705"/>
<dbReference type="InterPro" id="IPR036188">
    <property type="entry name" value="FAD/NAD-bd_sf"/>
</dbReference>
<dbReference type="RefSeq" id="WP_085758696.1">
    <property type="nucleotide sequence ID" value="NZ_CP019343.1"/>
</dbReference>
<dbReference type="Pfam" id="PF21274">
    <property type="entry name" value="Rng_hyd_C"/>
    <property type="match status" value="1"/>
</dbReference>
<dbReference type="KEGG" id="osg:BST96_10705"/>
<evidence type="ECO:0000256" key="1">
    <source>
        <dbReference type="ARBA" id="ARBA00001974"/>
    </source>
</evidence>
<dbReference type="Gene3D" id="3.40.30.120">
    <property type="match status" value="1"/>
</dbReference>
<dbReference type="SUPFAM" id="SSF51905">
    <property type="entry name" value="FAD/NAD(P)-binding domain"/>
    <property type="match status" value="1"/>
</dbReference>
<protein>
    <recommendedName>
        <fullName evidence="4">FAD-binding domain-containing protein</fullName>
    </recommendedName>
</protein>
<feature type="domain" description="FAD-binding" evidence="4">
    <location>
        <begin position="6"/>
        <end position="361"/>
    </location>
</feature>
<organism evidence="5 6">
    <name type="scientific">Oceanicoccus sagamiensis</name>
    <dbReference type="NCBI Taxonomy" id="716816"/>
    <lineage>
        <taxon>Bacteria</taxon>
        <taxon>Pseudomonadati</taxon>
        <taxon>Pseudomonadota</taxon>
        <taxon>Gammaproteobacteria</taxon>
        <taxon>Cellvibrionales</taxon>
        <taxon>Spongiibacteraceae</taxon>
        <taxon>Oceanicoccus</taxon>
    </lineage>
</organism>
<dbReference type="Pfam" id="PF01494">
    <property type="entry name" value="FAD_binding_3"/>
    <property type="match status" value="1"/>
</dbReference>
<evidence type="ECO:0000259" key="4">
    <source>
        <dbReference type="Pfam" id="PF01494"/>
    </source>
</evidence>
<keyword evidence="3" id="KW-0274">FAD</keyword>
<keyword evidence="6" id="KW-1185">Reference proteome</keyword>
<dbReference type="OrthoDB" id="8672648at2"/>
<dbReference type="Proteomes" id="UP000193450">
    <property type="component" value="Chromosome"/>
</dbReference>
<dbReference type="AlphaFoldDB" id="A0A1X9NGB6"/>
<dbReference type="InterPro" id="IPR050641">
    <property type="entry name" value="RIFMO-like"/>
</dbReference>
<keyword evidence="2" id="KW-0285">Flavoprotein</keyword>
<evidence type="ECO:0000256" key="3">
    <source>
        <dbReference type="ARBA" id="ARBA00022827"/>
    </source>
</evidence>
<accession>A0A1X9NGB6</accession>
<evidence type="ECO:0000256" key="2">
    <source>
        <dbReference type="ARBA" id="ARBA00022630"/>
    </source>
</evidence>
<evidence type="ECO:0000313" key="5">
    <source>
        <dbReference type="EMBL" id="ARN74549.1"/>
    </source>
</evidence>
<dbReference type="GO" id="GO:0016709">
    <property type="term" value="F:oxidoreductase activity, acting on paired donors, with incorporation or reduction of molecular oxygen, NAD(P)H as one donor, and incorporation of one atom of oxygen"/>
    <property type="evidence" value="ECO:0007669"/>
    <property type="project" value="UniProtKB-ARBA"/>
</dbReference>
<evidence type="ECO:0000313" key="6">
    <source>
        <dbReference type="Proteomes" id="UP000193450"/>
    </source>
</evidence>
<gene>
    <name evidence="5" type="ORF">BST96_10705</name>
</gene>
<dbReference type="Gene3D" id="3.30.9.10">
    <property type="entry name" value="D-Amino Acid Oxidase, subunit A, domain 2"/>
    <property type="match status" value="1"/>
</dbReference>
<dbReference type="Gene3D" id="3.50.50.60">
    <property type="entry name" value="FAD/NAD(P)-binding domain"/>
    <property type="match status" value="1"/>
</dbReference>
<sequence>MTESIKTNVLIVGAGPSGMTMALALARFGISSTVIDRRESNLPQPRAHALNPRTLEIFSSLGISIDELKAKATPVEESCWVRFTDTLSGGEYGKLPYERMHADENLPTPWPLFNIAQPAAEEVLQSHVDAEKLIKVLRPWEWKSCEHQTDGVESVVIDDKGQEHRVLSRYLIGADGAGSPVRESQGIAMKGMGIVHDFVMIHFKADLTEVVKDKPAILYWTMKQDCSGTFIAFDQRENWVFMYPYDNADTDISSFTESRCREVLYKAIGRSDIDIQILSNGSWGLGSQVAEAYRNQNVFLVGDSAHRYPPTGGLGLNTGVGDAHNLAWKIAGVLHGWAWPGLLDSYHPEREHVAQNNADFSTENAGKLFSVMLATGSLMPEGMQPSFEALQGDSSRWAEIQKGIEEQRDHFDGLALQIGQHYGRKNAPDLRAESFQFSDVGARFPHTWLSIDGQQASSLDLLSANRFSLIVRKGVALPDFNSEVPYQTVIEGNNFIASDEDLPMLGMDEANIVIVRPDGHIADRILTDAITAAMLEGALSDAVAKFLAFD</sequence>
<dbReference type="PANTHER" id="PTHR43004">
    <property type="entry name" value="TRK SYSTEM POTASSIUM UPTAKE PROTEIN"/>
    <property type="match status" value="1"/>
</dbReference>
<name>A0A1X9NGB6_9GAMM</name>
<dbReference type="PRINTS" id="PR00420">
    <property type="entry name" value="RNGMNOXGNASE"/>
</dbReference>
<reference evidence="5 6" key="1">
    <citation type="submission" date="2016-11" db="EMBL/GenBank/DDBJ databases">
        <title>Trade-off between light-utilization and light-protection in marine flavobacteria.</title>
        <authorList>
            <person name="Kumagai Y."/>
        </authorList>
    </citation>
    <scope>NUCLEOTIDE SEQUENCE [LARGE SCALE GENOMIC DNA]</scope>
    <source>
        <strain evidence="5 6">NBRC 107125</strain>
    </source>
</reference>
<dbReference type="GO" id="GO:0071949">
    <property type="term" value="F:FAD binding"/>
    <property type="evidence" value="ECO:0007669"/>
    <property type="project" value="InterPro"/>
</dbReference>
<comment type="cofactor">
    <cofactor evidence="1">
        <name>FAD</name>
        <dbReference type="ChEBI" id="CHEBI:57692"/>
    </cofactor>
</comment>
<dbReference type="InterPro" id="IPR002938">
    <property type="entry name" value="FAD-bd"/>
</dbReference>
<proteinExistence type="predicted"/>
<dbReference type="PANTHER" id="PTHR43004:SF19">
    <property type="entry name" value="BINDING MONOOXYGENASE, PUTATIVE (JCVI)-RELATED"/>
    <property type="match status" value="1"/>
</dbReference>